<evidence type="ECO:0000313" key="10">
    <source>
        <dbReference type="Proteomes" id="UP000614410"/>
    </source>
</evidence>
<evidence type="ECO:0000256" key="7">
    <source>
        <dbReference type="ARBA" id="ARBA00023053"/>
    </source>
</evidence>
<dbReference type="EMBL" id="JAEKNN010000058">
    <property type="protein sequence ID" value="MBJ7610255.1"/>
    <property type="molecule type" value="Genomic_DNA"/>
</dbReference>
<protein>
    <recommendedName>
        <fullName evidence="8">ATP-dependent protease subunit HslV</fullName>
        <ecNumber evidence="8">3.4.25.2</ecNumber>
    </recommendedName>
</protein>
<dbReference type="Proteomes" id="UP000614410">
    <property type="component" value="Unassembled WGS sequence"/>
</dbReference>
<evidence type="ECO:0000256" key="3">
    <source>
        <dbReference type="ARBA" id="ARBA00022490"/>
    </source>
</evidence>
<dbReference type="GO" id="GO:0004298">
    <property type="term" value="F:threonine-type endopeptidase activity"/>
    <property type="evidence" value="ECO:0007669"/>
    <property type="project" value="UniProtKB-KW"/>
</dbReference>
<proteinExistence type="inferred from homology"/>
<dbReference type="AlphaFoldDB" id="A0A934KQ85"/>
<keyword evidence="5 8" id="KW-0479">Metal-binding</keyword>
<dbReference type="InterPro" id="IPR001353">
    <property type="entry name" value="Proteasome_sua/b"/>
</dbReference>
<comment type="similarity">
    <text evidence="2 8">Belongs to the peptidase T1B family. HslV subfamily.</text>
</comment>
<reference evidence="9 10" key="1">
    <citation type="submission" date="2020-10" db="EMBL/GenBank/DDBJ databases">
        <title>Ca. Dormibacterota MAGs.</title>
        <authorList>
            <person name="Montgomery K."/>
        </authorList>
    </citation>
    <scope>NUCLEOTIDE SEQUENCE [LARGE SCALE GENOMIC DNA]</scope>
    <source>
        <strain evidence="9">Mitchell_Peninsula_5</strain>
    </source>
</reference>
<name>A0A934KQ85_9BACT</name>
<dbReference type="NCBIfam" id="NF003964">
    <property type="entry name" value="PRK05456.1"/>
    <property type="match status" value="1"/>
</dbReference>
<keyword evidence="7 8" id="KW-0915">Sodium</keyword>
<comment type="subunit">
    <text evidence="8">A double ring-shaped homohexamer of HslV is capped on each side by a ring-shaped HslU homohexamer. The assembly of the HslU/HslV complex is dependent on binding of ATP.</text>
</comment>
<feature type="binding site" evidence="8">
    <location>
        <position position="162"/>
    </location>
    <ligand>
        <name>Na(+)</name>
        <dbReference type="ChEBI" id="CHEBI:29101"/>
    </ligand>
</feature>
<evidence type="ECO:0000256" key="1">
    <source>
        <dbReference type="ARBA" id="ARBA00004496"/>
    </source>
</evidence>
<dbReference type="SUPFAM" id="SSF56235">
    <property type="entry name" value="N-terminal nucleophile aminohydrolases (Ntn hydrolases)"/>
    <property type="match status" value="1"/>
</dbReference>
<dbReference type="InterPro" id="IPR023333">
    <property type="entry name" value="Proteasome_suB-type"/>
</dbReference>
<dbReference type="PANTHER" id="PTHR32194">
    <property type="entry name" value="METALLOPROTEASE TLDD"/>
    <property type="match status" value="1"/>
</dbReference>
<evidence type="ECO:0000256" key="6">
    <source>
        <dbReference type="ARBA" id="ARBA00022801"/>
    </source>
</evidence>
<comment type="caution">
    <text evidence="9">The sequence shown here is derived from an EMBL/GenBank/DDBJ whole genome shotgun (WGS) entry which is preliminary data.</text>
</comment>
<evidence type="ECO:0000313" key="9">
    <source>
        <dbReference type="EMBL" id="MBJ7610255.1"/>
    </source>
</evidence>
<dbReference type="PANTHER" id="PTHR32194:SF0">
    <property type="entry name" value="ATP-DEPENDENT PROTEASE SUBUNIT HSLV"/>
    <property type="match status" value="1"/>
</dbReference>
<feature type="active site" evidence="8">
    <location>
        <position position="7"/>
    </location>
</feature>
<dbReference type="GO" id="GO:0046872">
    <property type="term" value="F:metal ion binding"/>
    <property type="evidence" value="ECO:0007669"/>
    <property type="project" value="UniProtKB-KW"/>
</dbReference>
<feature type="binding site" evidence="8">
    <location>
        <position position="165"/>
    </location>
    <ligand>
        <name>Na(+)</name>
        <dbReference type="ChEBI" id="CHEBI:29101"/>
    </ligand>
</feature>
<feature type="binding site" evidence="8">
    <location>
        <position position="168"/>
    </location>
    <ligand>
        <name>Na(+)</name>
        <dbReference type="ChEBI" id="CHEBI:29101"/>
    </ligand>
</feature>
<evidence type="ECO:0000256" key="2">
    <source>
        <dbReference type="ARBA" id="ARBA00006053"/>
    </source>
</evidence>
<dbReference type="CDD" id="cd01913">
    <property type="entry name" value="protease_HslV"/>
    <property type="match status" value="1"/>
</dbReference>
<comment type="activity regulation">
    <text evidence="8">Allosterically activated by HslU binding.</text>
</comment>
<sequence length="185" mass="19998">MSVIHATTIVAVKSGGEVAIAGDGQVTVGDVVMKHRAVKVRRLYNERVVVGFAGSIADAFTLFDKFEQHLEKHQGNLLRAAVGLSKEWRTDKYLRHLEAMLIAADDERLLVLSGEGEIIEPDNDITAIGSGGPFAHAAARALVENTDLPATEVARKALQIAAQLCIYTNDTISVETLPTRRADQP</sequence>
<comment type="function">
    <text evidence="8">Protease subunit of a proteasome-like degradation complex believed to be a general protein degrading machinery.</text>
</comment>
<dbReference type="PIRSF" id="PIRSF039093">
    <property type="entry name" value="HslV"/>
    <property type="match status" value="1"/>
</dbReference>
<dbReference type="EC" id="3.4.25.2" evidence="8"/>
<dbReference type="InterPro" id="IPR029055">
    <property type="entry name" value="Ntn_hydrolases_N"/>
</dbReference>
<organism evidence="9 10">
    <name type="scientific">Candidatus Amunia macphersoniae</name>
    <dbReference type="NCBI Taxonomy" id="3127014"/>
    <lineage>
        <taxon>Bacteria</taxon>
        <taxon>Bacillati</taxon>
        <taxon>Candidatus Dormiibacterota</taxon>
        <taxon>Candidatus Dormibacteria</taxon>
        <taxon>Candidatus Aeolococcales</taxon>
        <taxon>Candidatus Aeolococcaceae</taxon>
        <taxon>Candidatus Amunia</taxon>
    </lineage>
</organism>
<dbReference type="GO" id="GO:0005839">
    <property type="term" value="C:proteasome core complex"/>
    <property type="evidence" value="ECO:0007669"/>
    <property type="project" value="InterPro"/>
</dbReference>
<evidence type="ECO:0000256" key="8">
    <source>
        <dbReference type="HAMAP-Rule" id="MF_00248"/>
    </source>
</evidence>
<accession>A0A934KQ85</accession>
<dbReference type="GO" id="GO:0009376">
    <property type="term" value="C:HslUV protease complex"/>
    <property type="evidence" value="ECO:0007669"/>
    <property type="project" value="UniProtKB-UniRule"/>
</dbReference>
<keyword evidence="8" id="KW-0888">Threonine protease</keyword>
<dbReference type="GO" id="GO:0051603">
    <property type="term" value="P:proteolysis involved in protein catabolic process"/>
    <property type="evidence" value="ECO:0007669"/>
    <property type="project" value="InterPro"/>
</dbReference>
<comment type="catalytic activity">
    <reaction evidence="8">
        <text>ATP-dependent cleavage of peptide bonds with broad specificity.</text>
        <dbReference type="EC" id="3.4.25.2"/>
    </reaction>
</comment>
<evidence type="ECO:0000256" key="5">
    <source>
        <dbReference type="ARBA" id="ARBA00022723"/>
    </source>
</evidence>
<keyword evidence="3 8" id="KW-0963">Cytoplasm</keyword>
<gene>
    <name evidence="8 9" type="primary">hslV</name>
    <name evidence="9" type="ORF">JF887_12610</name>
</gene>
<evidence type="ECO:0000256" key="4">
    <source>
        <dbReference type="ARBA" id="ARBA00022670"/>
    </source>
</evidence>
<dbReference type="Gene3D" id="3.60.20.10">
    <property type="entry name" value="Glutamine Phosphoribosylpyrophosphate, subunit 1, domain 1"/>
    <property type="match status" value="1"/>
</dbReference>
<dbReference type="InterPro" id="IPR022281">
    <property type="entry name" value="ATP-dep_Prtase_HsIV_su"/>
</dbReference>
<dbReference type="PROSITE" id="PS51476">
    <property type="entry name" value="PROTEASOME_BETA_2"/>
    <property type="match status" value="1"/>
</dbReference>
<comment type="subcellular location">
    <subcellularLocation>
        <location evidence="1 8">Cytoplasm</location>
    </subcellularLocation>
</comment>
<dbReference type="Pfam" id="PF00227">
    <property type="entry name" value="Proteasome"/>
    <property type="match status" value="1"/>
</dbReference>
<keyword evidence="6 8" id="KW-0378">Hydrolase</keyword>
<dbReference type="NCBIfam" id="TIGR03692">
    <property type="entry name" value="ATP_dep_HslV"/>
    <property type="match status" value="1"/>
</dbReference>
<keyword evidence="4 8" id="KW-0645">Protease</keyword>
<dbReference type="HAMAP" id="MF_00248">
    <property type="entry name" value="HslV"/>
    <property type="match status" value="1"/>
</dbReference>
<keyword evidence="8" id="KW-0021">Allosteric enzyme</keyword>